<sequence>MVLFSGLCCLPAQAQEYSLTERITLVLSKTNAAEVLEKMDAQTNFTFTFSRAAFAKIPVDNIRWTSMPLSRALQVLKSDYGLDYQVQNANISFRYQAPAPKPAPVKDTARKAAGNLSGRVVDFENGDPLPGATVSLDGPVTLMGTTDEQGNYIFPNVPAGMYSLAVSFTGYEVSLTRQVKMTDQQPVLLDVKLQTKTAASFNQVVVTAITRRRVANTSDEQLVRELYNAKTVVSGISNEQIARTLDRDAAEVVKRIPGVNISEDNFVIVRGLSKRYNLTFLNDAIAPSTDADTRSFSYDVISSNAIDRIMVYKSPSPDLPGEFSGGLVKIYTKKSQLTKQLELQVSTQYRPYSTFKDVWSYAGSKYDVLGFDDGARKLPSGIPNALVYNHLNPAERAAYGRGFSNNYVVDKRYEAMPDLRANLNYYDAWRIGGRYLKNLTTIAYSNTREQRVTEANSLMKFHDGETTQGIHAARISAIQSNEISLNDRLSIELRHFFNTNNQRITIEDHRQMLWYDNMDFRHINLYYQQNQLYSGQLAGTLLLGKDKKSDLKANISYSINHKQEPDNRDYTLGRNINDGEGKPLTDDANPWRMINNIISYYTLSRGFNEVKEKNYQGNIDLNYRFNDTWGFKTGAYYSSCNRRFSSRLFALLNDVNLYDPNIAFYGSENPADNGSVTGGTNWVYERDLQNHFDHSLFREDGTGYRWYEKTTPNNQYYADNVLTAGYLSTDINLLNNRLNIYGGVRVEHNRFRILGSYETGLAAYPLVVDQPITSVLPSVNLSFKLDSSLIFRAGYGKTVNRPEFREAAPMQFISYLDQEIYEGNPDLTTVNIHNLDARIEWYPESSRRNELISAGVFYKHLDKPIERFRSVSSEGFDQFFYVNTGKAYVYGVEAEIRKSFDFIPGKFFRDLSVVVNGSWFESEVTVPRMPAHKGYTLIERKRPMQGQSPYLINASLNYENLRLGTRISATFNRAADYIYAVGANEGEDIDADIMLKARNQLDITWRQRINRTISINAGVQNVLNAPFLLYQDWKRNYSYDEIKPGKGPDWNDPGTFRTADLIYRKFYSRPYYSLGVNFLL</sequence>
<dbReference type="Gene3D" id="2.40.170.20">
    <property type="entry name" value="TonB-dependent receptor, beta-barrel domain"/>
    <property type="match status" value="1"/>
</dbReference>
<dbReference type="InterPro" id="IPR000531">
    <property type="entry name" value="Beta-barrel_TonB"/>
</dbReference>
<organism evidence="7 8">
    <name type="scientific">Candidatus Pseudobacter hemicellulosilyticus</name>
    <dbReference type="NCBI Taxonomy" id="3121375"/>
    <lineage>
        <taxon>Bacteria</taxon>
        <taxon>Pseudomonadati</taxon>
        <taxon>Bacteroidota</taxon>
        <taxon>Chitinophagia</taxon>
        <taxon>Chitinophagales</taxon>
        <taxon>Chitinophagaceae</taxon>
        <taxon>Pseudobacter</taxon>
    </lineage>
</organism>
<dbReference type="InterPro" id="IPR036942">
    <property type="entry name" value="Beta-barrel_TonB_sf"/>
</dbReference>
<dbReference type="Gene3D" id="2.170.130.10">
    <property type="entry name" value="TonB-dependent receptor, plug domain"/>
    <property type="match status" value="1"/>
</dbReference>
<dbReference type="GO" id="GO:0009279">
    <property type="term" value="C:cell outer membrane"/>
    <property type="evidence" value="ECO:0007669"/>
    <property type="project" value="UniProtKB-SubCell"/>
</dbReference>
<evidence type="ECO:0000256" key="1">
    <source>
        <dbReference type="ARBA" id="ARBA00004442"/>
    </source>
</evidence>
<dbReference type="PANTHER" id="PTHR40980:SF4">
    <property type="entry name" value="TONB-DEPENDENT RECEPTOR-LIKE BETA-BARREL DOMAIN-CONTAINING PROTEIN"/>
    <property type="match status" value="1"/>
</dbReference>
<dbReference type="InterPro" id="IPR037066">
    <property type="entry name" value="Plug_dom_sf"/>
</dbReference>
<gene>
    <name evidence="7" type="ORF">P0Y53_01705</name>
</gene>
<comment type="subcellular location">
    <subcellularLocation>
        <location evidence="1 4">Cell outer membrane</location>
    </subcellularLocation>
</comment>
<feature type="domain" description="TonB-dependent receptor plug" evidence="6">
    <location>
        <begin position="228"/>
        <end position="324"/>
    </location>
</feature>
<keyword evidence="7" id="KW-0675">Receptor</keyword>
<dbReference type="Pfam" id="PF13620">
    <property type="entry name" value="CarboxypepD_reg"/>
    <property type="match status" value="1"/>
</dbReference>
<dbReference type="AlphaFoldDB" id="A0AAJ5WTB3"/>
<comment type="similarity">
    <text evidence="4">Belongs to the TonB-dependent receptor family.</text>
</comment>
<accession>A0AAJ5WTB3</accession>
<dbReference type="InterPro" id="IPR013784">
    <property type="entry name" value="Carb-bd-like_fold"/>
</dbReference>
<proteinExistence type="inferred from homology"/>
<name>A0AAJ5WTB3_9BACT</name>
<dbReference type="Proteomes" id="UP001220610">
    <property type="component" value="Chromosome"/>
</dbReference>
<keyword evidence="2 4" id="KW-0472">Membrane</keyword>
<dbReference type="EMBL" id="CP119311">
    <property type="protein sequence ID" value="WEK36203.1"/>
    <property type="molecule type" value="Genomic_DNA"/>
</dbReference>
<evidence type="ECO:0000259" key="5">
    <source>
        <dbReference type="Pfam" id="PF00593"/>
    </source>
</evidence>
<dbReference type="SUPFAM" id="SSF49452">
    <property type="entry name" value="Starch-binding domain-like"/>
    <property type="match status" value="1"/>
</dbReference>
<feature type="domain" description="TonB-dependent receptor-like beta-barrel" evidence="5">
    <location>
        <begin position="567"/>
        <end position="1022"/>
    </location>
</feature>
<evidence type="ECO:0000256" key="3">
    <source>
        <dbReference type="ARBA" id="ARBA00023237"/>
    </source>
</evidence>
<keyword evidence="4" id="KW-0798">TonB box</keyword>
<dbReference type="PANTHER" id="PTHR40980">
    <property type="entry name" value="PLUG DOMAIN-CONTAINING PROTEIN"/>
    <property type="match status" value="1"/>
</dbReference>
<dbReference type="Gene3D" id="2.60.40.1120">
    <property type="entry name" value="Carboxypeptidase-like, regulatory domain"/>
    <property type="match status" value="1"/>
</dbReference>
<dbReference type="Pfam" id="PF00593">
    <property type="entry name" value="TonB_dep_Rec_b-barrel"/>
    <property type="match status" value="1"/>
</dbReference>
<protein>
    <submittedName>
        <fullName evidence="7">TonB-dependent receptor</fullName>
    </submittedName>
</protein>
<evidence type="ECO:0000313" key="8">
    <source>
        <dbReference type="Proteomes" id="UP001220610"/>
    </source>
</evidence>
<dbReference type="GO" id="GO:0030246">
    <property type="term" value="F:carbohydrate binding"/>
    <property type="evidence" value="ECO:0007669"/>
    <property type="project" value="InterPro"/>
</dbReference>
<keyword evidence="3" id="KW-0998">Cell outer membrane</keyword>
<dbReference type="InterPro" id="IPR012910">
    <property type="entry name" value="Plug_dom"/>
</dbReference>
<reference evidence="7" key="1">
    <citation type="submission" date="2023-03" db="EMBL/GenBank/DDBJ databases">
        <title>Andean soil-derived lignocellulolytic bacterial consortium as a source of novel taxa and putative plastic-active enzymes.</title>
        <authorList>
            <person name="Diaz-Garcia L."/>
            <person name="Chuvochina M."/>
            <person name="Feuerriegel G."/>
            <person name="Bunk B."/>
            <person name="Sproer C."/>
            <person name="Streit W.R."/>
            <person name="Rodriguez L.M."/>
            <person name="Overmann J."/>
            <person name="Jimenez D.J."/>
        </authorList>
    </citation>
    <scope>NUCLEOTIDE SEQUENCE</scope>
    <source>
        <strain evidence="7">MAG 7</strain>
    </source>
</reference>
<evidence type="ECO:0000313" key="7">
    <source>
        <dbReference type="EMBL" id="WEK36203.1"/>
    </source>
</evidence>
<dbReference type="SUPFAM" id="SSF56935">
    <property type="entry name" value="Porins"/>
    <property type="match status" value="1"/>
</dbReference>
<dbReference type="Pfam" id="PF07715">
    <property type="entry name" value="Plug"/>
    <property type="match status" value="1"/>
</dbReference>
<evidence type="ECO:0000256" key="4">
    <source>
        <dbReference type="RuleBase" id="RU003357"/>
    </source>
</evidence>
<evidence type="ECO:0000256" key="2">
    <source>
        <dbReference type="ARBA" id="ARBA00023136"/>
    </source>
</evidence>
<evidence type="ECO:0000259" key="6">
    <source>
        <dbReference type="Pfam" id="PF07715"/>
    </source>
</evidence>